<dbReference type="AlphaFoldDB" id="A0A4Z2GSQ1"/>
<feature type="region of interest" description="Disordered" evidence="1">
    <location>
        <begin position="79"/>
        <end position="111"/>
    </location>
</feature>
<evidence type="ECO:0000313" key="2">
    <source>
        <dbReference type="EMBL" id="TNN56270.1"/>
    </source>
</evidence>
<gene>
    <name evidence="2" type="ORF">EYF80_033476</name>
</gene>
<name>A0A4Z2GSQ1_9TELE</name>
<proteinExistence type="predicted"/>
<protein>
    <submittedName>
        <fullName evidence="2">Uncharacterized protein</fullName>
    </submittedName>
</protein>
<reference evidence="2 3" key="1">
    <citation type="submission" date="2019-03" db="EMBL/GenBank/DDBJ databases">
        <title>First draft genome of Liparis tanakae, snailfish: a comprehensive survey of snailfish specific genes.</title>
        <authorList>
            <person name="Kim W."/>
            <person name="Song I."/>
            <person name="Jeong J.-H."/>
            <person name="Kim D."/>
            <person name="Kim S."/>
            <person name="Ryu S."/>
            <person name="Song J.Y."/>
            <person name="Lee S.K."/>
        </authorList>
    </citation>
    <scope>NUCLEOTIDE SEQUENCE [LARGE SCALE GENOMIC DNA]</scope>
    <source>
        <tissue evidence="2">Muscle</tissue>
    </source>
</reference>
<keyword evidence="3" id="KW-1185">Reference proteome</keyword>
<evidence type="ECO:0000313" key="3">
    <source>
        <dbReference type="Proteomes" id="UP000314294"/>
    </source>
</evidence>
<feature type="compositionally biased region" description="Basic and acidic residues" evidence="1">
    <location>
        <begin position="213"/>
        <end position="222"/>
    </location>
</feature>
<sequence>MRAPVCHSSATNVSRWRLLSRVHVSVVNGRRRPGGERDATALREAPLTFEAVFEAVLHDDKELLERWVVRVQSSSEAQSRLNQPFNTQLGHVQQREDRSLPSPVSSSSRRVATGSFIPDPGFLLLQPQNPEHVSLLSAAVRLRQRQVVLCGRCHVQVPPRRPRKKSCWSVRTERARVIRLANRERRGGVVEQFSTGDHCDNQQRRNTCNTTGHSDDTPDDSRQPTVVTLPYCKTVGSRCYMMAVSKGADKRLLGGHGRCPYIPVPWRCAYEPADLNRQLGSRRSNCTLRRGGVNGLGGYTKGSTT</sequence>
<organism evidence="2 3">
    <name type="scientific">Liparis tanakae</name>
    <name type="common">Tanaka's snailfish</name>
    <dbReference type="NCBI Taxonomy" id="230148"/>
    <lineage>
        <taxon>Eukaryota</taxon>
        <taxon>Metazoa</taxon>
        <taxon>Chordata</taxon>
        <taxon>Craniata</taxon>
        <taxon>Vertebrata</taxon>
        <taxon>Euteleostomi</taxon>
        <taxon>Actinopterygii</taxon>
        <taxon>Neopterygii</taxon>
        <taxon>Teleostei</taxon>
        <taxon>Neoteleostei</taxon>
        <taxon>Acanthomorphata</taxon>
        <taxon>Eupercaria</taxon>
        <taxon>Perciformes</taxon>
        <taxon>Cottioidei</taxon>
        <taxon>Cottales</taxon>
        <taxon>Liparidae</taxon>
        <taxon>Liparis</taxon>
    </lineage>
</organism>
<feature type="compositionally biased region" description="Low complexity" evidence="1">
    <location>
        <begin position="100"/>
        <end position="111"/>
    </location>
</feature>
<feature type="compositionally biased region" description="Polar residues" evidence="1">
    <location>
        <begin position="79"/>
        <end position="91"/>
    </location>
</feature>
<comment type="caution">
    <text evidence="2">The sequence shown here is derived from an EMBL/GenBank/DDBJ whole genome shotgun (WGS) entry which is preliminary data.</text>
</comment>
<feature type="region of interest" description="Disordered" evidence="1">
    <location>
        <begin position="193"/>
        <end position="222"/>
    </location>
</feature>
<accession>A0A4Z2GSQ1</accession>
<evidence type="ECO:0000256" key="1">
    <source>
        <dbReference type="SAM" id="MobiDB-lite"/>
    </source>
</evidence>
<dbReference type="EMBL" id="SRLO01000432">
    <property type="protein sequence ID" value="TNN56270.1"/>
    <property type="molecule type" value="Genomic_DNA"/>
</dbReference>
<dbReference type="Proteomes" id="UP000314294">
    <property type="component" value="Unassembled WGS sequence"/>
</dbReference>